<dbReference type="Proteomes" id="UP000657421">
    <property type="component" value="Unassembled WGS sequence"/>
</dbReference>
<dbReference type="RefSeq" id="WP_249309867.1">
    <property type="nucleotide sequence ID" value="NZ_JACRSZ010000021.1"/>
</dbReference>
<gene>
    <name evidence="1" type="ORF">H8716_15230</name>
</gene>
<protein>
    <submittedName>
        <fullName evidence="1">Uncharacterized protein</fullName>
    </submittedName>
</protein>
<sequence>MEYTTINELVETAKENGISVGEAVLKDQAAQMEQTEERLLAQMEESLQVM</sequence>
<dbReference type="EMBL" id="JACRSZ010000021">
    <property type="protein sequence ID" value="MBC8574404.1"/>
    <property type="molecule type" value="Genomic_DNA"/>
</dbReference>
<evidence type="ECO:0000313" key="1">
    <source>
        <dbReference type="EMBL" id="MBC8574404.1"/>
    </source>
</evidence>
<comment type="caution">
    <text evidence="1">The sequence shown here is derived from an EMBL/GenBank/DDBJ whole genome shotgun (WGS) entry which is preliminary data.</text>
</comment>
<evidence type="ECO:0000313" key="2">
    <source>
        <dbReference type="Proteomes" id="UP000657421"/>
    </source>
</evidence>
<proteinExistence type="predicted"/>
<keyword evidence="2" id="KW-1185">Reference proteome</keyword>
<reference evidence="1 2" key="1">
    <citation type="submission" date="2020-08" db="EMBL/GenBank/DDBJ databases">
        <title>Genome public.</title>
        <authorList>
            <person name="Liu C."/>
            <person name="Sun Q."/>
        </authorList>
    </citation>
    <scope>NUCLEOTIDE SEQUENCE [LARGE SCALE GENOMIC DNA]</scope>
    <source>
        <strain evidence="1 2">NSJ-46</strain>
    </source>
</reference>
<name>A0ABR7NDB7_9FIRM</name>
<accession>A0ABR7NDB7</accession>
<organism evidence="1 2">
    <name type="scientific">Jingyaoa shaoxingensis</name>
    <dbReference type="NCBI Taxonomy" id="2763671"/>
    <lineage>
        <taxon>Bacteria</taxon>
        <taxon>Bacillati</taxon>
        <taxon>Bacillota</taxon>
        <taxon>Clostridia</taxon>
        <taxon>Lachnospirales</taxon>
        <taxon>Lachnospiraceae</taxon>
        <taxon>Jingyaoa</taxon>
    </lineage>
</organism>